<evidence type="ECO:0000313" key="2">
    <source>
        <dbReference type="EMBL" id="JAI07830.1"/>
    </source>
</evidence>
<sequence>MSKTRYKQEVSKTTGKKGGNHRNHPNSEITQIQESEAAQGTQTQRRHWANK</sequence>
<feature type="compositionally biased region" description="Basic residues" evidence="1">
    <location>
        <begin position="14"/>
        <end position="24"/>
    </location>
</feature>
<feature type="region of interest" description="Disordered" evidence="1">
    <location>
        <begin position="1"/>
        <end position="51"/>
    </location>
</feature>
<name>A0A0E9XYW1_ANGAN</name>
<feature type="compositionally biased region" description="Polar residues" evidence="1">
    <location>
        <begin position="26"/>
        <end position="43"/>
    </location>
</feature>
<dbReference type="EMBL" id="GBXM01000748">
    <property type="protein sequence ID" value="JAI07830.1"/>
    <property type="molecule type" value="Transcribed_RNA"/>
</dbReference>
<proteinExistence type="predicted"/>
<dbReference type="AlphaFoldDB" id="A0A0E9XYW1"/>
<evidence type="ECO:0000256" key="1">
    <source>
        <dbReference type="SAM" id="MobiDB-lite"/>
    </source>
</evidence>
<reference evidence="2" key="2">
    <citation type="journal article" date="2015" name="Fish Shellfish Immunol.">
        <title>Early steps in the European eel (Anguilla anguilla)-Vibrio vulnificus interaction in the gills: Role of the RtxA13 toxin.</title>
        <authorList>
            <person name="Callol A."/>
            <person name="Pajuelo D."/>
            <person name="Ebbesson L."/>
            <person name="Teles M."/>
            <person name="MacKenzie S."/>
            <person name="Amaro C."/>
        </authorList>
    </citation>
    <scope>NUCLEOTIDE SEQUENCE</scope>
</reference>
<accession>A0A0E9XYW1</accession>
<organism evidence="2">
    <name type="scientific">Anguilla anguilla</name>
    <name type="common">European freshwater eel</name>
    <name type="synonym">Muraena anguilla</name>
    <dbReference type="NCBI Taxonomy" id="7936"/>
    <lineage>
        <taxon>Eukaryota</taxon>
        <taxon>Metazoa</taxon>
        <taxon>Chordata</taxon>
        <taxon>Craniata</taxon>
        <taxon>Vertebrata</taxon>
        <taxon>Euteleostomi</taxon>
        <taxon>Actinopterygii</taxon>
        <taxon>Neopterygii</taxon>
        <taxon>Teleostei</taxon>
        <taxon>Anguilliformes</taxon>
        <taxon>Anguillidae</taxon>
        <taxon>Anguilla</taxon>
    </lineage>
</organism>
<reference evidence="2" key="1">
    <citation type="submission" date="2014-11" db="EMBL/GenBank/DDBJ databases">
        <authorList>
            <person name="Amaro Gonzalez C."/>
        </authorList>
    </citation>
    <scope>NUCLEOTIDE SEQUENCE</scope>
</reference>
<protein>
    <submittedName>
        <fullName evidence="2">Uncharacterized protein</fullName>
    </submittedName>
</protein>
<feature type="compositionally biased region" description="Basic and acidic residues" evidence="1">
    <location>
        <begin position="1"/>
        <end position="10"/>
    </location>
</feature>